<reference evidence="2" key="1">
    <citation type="submission" date="2023-08" db="EMBL/GenBank/DDBJ databases">
        <title>Pelteobagrus vachellii genome.</title>
        <authorList>
            <person name="Liu H."/>
        </authorList>
    </citation>
    <scope>NUCLEOTIDE SEQUENCE</scope>
    <source>
        <strain evidence="2">PRFRI_2022a</strain>
        <tissue evidence="2">Muscle</tissue>
    </source>
</reference>
<proteinExistence type="predicted"/>
<dbReference type="EMBL" id="JAVHJS010000008">
    <property type="protein sequence ID" value="KAK2849797.1"/>
    <property type="molecule type" value="Genomic_DNA"/>
</dbReference>
<sequence length="248" mass="27425">MADIASVLENQSNAAPDQDASGRAKEDTASQSCLVPLEGDDSVFYSEGEEIPQQTLDSIWAPRSGEPFWPEKPNSAPQIYNSGAQASCHRIGLMEASSELDSVALLKEMESKMENKVNNTPSTDTDVHIETADNSRIKHSEELSVPPVVPLRGSTPAGAAQMKERADSYTDESSDFLPDESRETGLPEASSGSLEEVEQEDGLDMMYDSNNKPFNHLMHTKYGTVSYRRIRRGQTKKRIEMFESMMQL</sequence>
<dbReference type="InterPro" id="IPR045346">
    <property type="entry name" value="Ermin"/>
</dbReference>
<accession>A0AA88SXJ5</accession>
<dbReference type="AlphaFoldDB" id="A0AA88SXJ5"/>
<feature type="region of interest" description="Disordered" evidence="1">
    <location>
        <begin position="61"/>
        <end position="81"/>
    </location>
</feature>
<dbReference type="GO" id="GO:0007015">
    <property type="term" value="P:actin filament organization"/>
    <property type="evidence" value="ECO:0007669"/>
    <property type="project" value="InterPro"/>
</dbReference>
<feature type="region of interest" description="Disordered" evidence="1">
    <location>
        <begin position="1"/>
        <end position="35"/>
    </location>
</feature>
<comment type="caution">
    <text evidence="2">The sequence shown here is derived from an EMBL/GenBank/DDBJ whole genome shotgun (WGS) entry which is preliminary data.</text>
</comment>
<name>A0AA88SXJ5_TACVA</name>
<dbReference type="Proteomes" id="UP001187315">
    <property type="component" value="Unassembled WGS sequence"/>
</dbReference>
<dbReference type="InterPro" id="IPR008954">
    <property type="entry name" value="Moesin_tail_sf"/>
</dbReference>
<evidence type="ECO:0000256" key="1">
    <source>
        <dbReference type="SAM" id="MobiDB-lite"/>
    </source>
</evidence>
<dbReference type="GO" id="GO:0051015">
    <property type="term" value="F:actin filament binding"/>
    <property type="evidence" value="ECO:0007669"/>
    <property type="project" value="InterPro"/>
</dbReference>
<evidence type="ECO:0000313" key="2">
    <source>
        <dbReference type="EMBL" id="KAK2849797.1"/>
    </source>
</evidence>
<evidence type="ECO:0008006" key="4">
    <source>
        <dbReference type="Google" id="ProtNLM"/>
    </source>
</evidence>
<dbReference type="Pfam" id="PF20491">
    <property type="entry name" value="Ermin"/>
    <property type="match status" value="1"/>
</dbReference>
<feature type="region of interest" description="Disordered" evidence="1">
    <location>
        <begin position="146"/>
        <end position="199"/>
    </location>
</feature>
<dbReference type="GO" id="GO:0008360">
    <property type="term" value="P:regulation of cell shape"/>
    <property type="evidence" value="ECO:0007669"/>
    <property type="project" value="InterPro"/>
</dbReference>
<protein>
    <recommendedName>
        <fullName evidence="4">Ermin</fullName>
    </recommendedName>
</protein>
<feature type="compositionally biased region" description="Acidic residues" evidence="1">
    <location>
        <begin position="169"/>
        <end position="178"/>
    </location>
</feature>
<gene>
    <name evidence="2" type="ORF">Q7C36_008580</name>
</gene>
<keyword evidence="3" id="KW-1185">Reference proteome</keyword>
<dbReference type="Gene3D" id="6.10.360.10">
    <property type="match status" value="1"/>
</dbReference>
<organism evidence="2 3">
    <name type="scientific">Tachysurus vachellii</name>
    <name type="common">Darkbarbel catfish</name>
    <name type="synonym">Pelteobagrus vachellii</name>
    <dbReference type="NCBI Taxonomy" id="175792"/>
    <lineage>
        <taxon>Eukaryota</taxon>
        <taxon>Metazoa</taxon>
        <taxon>Chordata</taxon>
        <taxon>Craniata</taxon>
        <taxon>Vertebrata</taxon>
        <taxon>Euteleostomi</taxon>
        <taxon>Actinopterygii</taxon>
        <taxon>Neopterygii</taxon>
        <taxon>Teleostei</taxon>
        <taxon>Ostariophysi</taxon>
        <taxon>Siluriformes</taxon>
        <taxon>Bagridae</taxon>
        <taxon>Tachysurus</taxon>
    </lineage>
</organism>
<evidence type="ECO:0000313" key="3">
    <source>
        <dbReference type="Proteomes" id="UP001187315"/>
    </source>
</evidence>